<evidence type="ECO:0000313" key="3">
    <source>
        <dbReference type="Proteomes" id="UP000646745"/>
    </source>
</evidence>
<dbReference type="EMBL" id="BMZI01000004">
    <property type="protein sequence ID" value="GHB20440.1"/>
    <property type="molecule type" value="Genomic_DNA"/>
</dbReference>
<comment type="caution">
    <text evidence="2">The sequence shown here is derived from an EMBL/GenBank/DDBJ whole genome shotgun (WGS) entry which is preliminary data.</text>
</comment>
<evidence type="ECO:0000313" key="2">
    <source>
        <dbReference type="EMBL" id="GHB20440.1"/>
    </source>
</evidence>
<dbReference type="Pfam" id="PF04351">
    <property type="entry name" value="PilP"/>
    <property type="match status" value="1"/>
</dbReference>
<dbReference type="InterPro" id="IPR007446">
    <property type="entry name" value="PilP"/>
</dbReference>
<gene>
    <name evidence="2" type="primary">pilP</name>
    <name evidence="2" type="ORF">GCM10009038_18980</name>
</gene>
<protein>
    <submittedName>
        <fullName evidence="2">Pilus assembly protein PilP</fullName>
    </submittedName>
</protein>
<evidence type="ECO:0000256" key="1">
    <source>
        <dbReference type="SAM" id="MobiDB-lite"/>
    </source>
</evidence>
<keyword evidence="3" id="KW-1185">Reference proteome</keyword>
<dbReference type="PIRSF" id="PIRSF016481">
    <property type="entry name" value="Pilus_assembly_PilP"/>
    <property type="match status" value="1"/>
</dbReference>
<dbReference type="Proteomes" id="UP000646745">
    <property type="component" value="Unassembled WGS sequence"/>
</dbReference>
<accession>A0ABQ3DZ70</accession>
<proteinExistence type="predicted"/>
<name>A0ABQ3DZ70_9GAMM</name>
<feature type="region of interest" description="Disordered" evidence="1">
    <location>
        <begin position="52"/>
        <end position="76"/>
    </location>
</feature>
<sequence length="165" mass="17722">MIGLSGCGEADLDALQEHLDALRGKPQGKIAALPDMPAYTVAVYDQAARRSPFEPAQAKSVAPVDTTPLPDADRPRQPLEAFELDSLSLVGTLSVGSQRSGLIEAPDGKVHRVFVGDYLGRDYGQIKTIEPRALALTETIRTEQGGWVERQQRLAMATPSSAQTP</sequence>
<organism evidence="2 3">
    <name type="scientific">Salinicola rhizosphaerae</name>
    <dbReference type="NCBI Taxonomy" id="1443141"/>
    <lineage>
        <taxon>Bacteria</taxon>
        <taxon>Pseudomonadati</taxon>
        <taxon>Pseudomonadota</taxon>
        <taxon>Gammaproteobacteria</taxon>
        <taxon>Oceanospirillales</taxon>
        <taxon>Halomonadaceae</taxon>
        <taxon>Salinicola</taxon>
    </lineage>
</organism>
<dbReference type="Gene3D" id="2.30.30.830">
    <property type="match status" value="1"/>
</dbReference>
<reference evidence="3" key="1">
    <citation type="journal article" date="2019" name="Int. J. Syst. Evol. Microbiol.">
        <title>The Global Catalogue of Microorganisms (GCM) 10K type strain sequencing project: providing services to taxonomists for standard genome sequencing and annotation.</title>
        <authorList>
            <consortium name="The Broad Institute Genomics Platform"/>
            <consortium name="The Broad Institute Genome Sequencing Center for Infectious Disease"/>
            <person name="Wu L."/>
            <person name="Ma J."/>
        </authorList>
    </citation>
    <scope>NUCLEOTIDE SEQUENCE [LARGE SCALE GENOMIC DNA]</scope>
    <source>
        <strain evidence="3">KCTC 32998</strain>
    </source>
</reference>